<dbReference type="InterPro" id="IPR046670">
    <property type="entry name" value="DUF6540"/>
</dbReference>
<evidence type="ECO:0000313" key="1">
    <source>
        <dbReference type="EMBL" id="EMF13450.1"/>
    </source>
</evidence>
<name>M3D5N0_SPHMS</name>
<protein>
    <submittedName>
        <fullName evidence="1">Uncharacterized protein</fullName>
    </submittedName>
</protein>
<accession>M3D5N0</accession>
<dbReference type="Pfam" id="PF20174">
    <property type="entry name" value="DUF6540"/>
    <property type="match status" value="1"/>
</dbReference>
<dbReference type="Proteomes" id="UP000016931">
    <property type="component" value="Unassembled WGS sequence"/>
</dbReference>
<proteinExistence type="predicted"/>
<dbReference type="OMA" id="REDLDWN"/>
<keyword evidence="2" id="KW-1185">Reference proteome</keyword>
<dbReference type="GeneID" id="27902256"/>
<dbReference type="RefSeq" id="XP_016761571.1">
    <property type="nucleotide sequence ID" value="XM_016905119.1"/>
</dbReference>
<dbReference type="STRING" id="692275.M3D5N0"/>
<sequence length="147" mass="16464">MTAPNNVHISIIVCKGSPLDYQQYRHTAFWIQFDDPSTTPAIMAHITGTAGMFQFEFQETNSDPTSSSNFAKQIEVGFLITPATPSQLRLVLQRIPIDNWSREFNCQSWIERALKTLMVDGCISASAYERGLDGMVDAIAEAEDEEE</sequence>
<dbReference type="AlphaFoldDB" id="M3D5N0"/>
<dbReference type="EMBL" id="KB456263">
    <property type="protein sequence ID" value="EMF13450.1"/>
    <property type="molecule type" value="Genomic_DNA"/>
</dbReference>
<organism evidence="1 2">
    <name type="scientific">Sphaerulina musiva (strain SO2202)</name>
    <name type="common">Poplar stem canker fungus</name>
    <name type="synonym">Septoria musiva</name>
    <dbReference type="NCBI Taxonomy" id="692275"/>
    <lineage>
        <taxon>Eukaryota</taxon>
        <taxon>Fungi</taxon>
        <taxon>Dikarya</taxon>
        <taxon>Ascomycota</taxon>
        <taxon>Pezizomycotina</taxon>
        <taxon>Dothideomycetes</taxon>
        <taxon>Dothideomycetidae</taxon>
        <taxon>Mycosphaerellales</taxon>
        <taxon>Mycosphaerellaceae</taxon>
        <taxon>Sphaerulina</taxon>
    </lineage>
</organism>
<dbReference type="HOGENOM" id="CLU_134511_0_0_1"/>
<dbReference type="eggNOG" id="ENOG502SV8D">
    <property type="taxonomic scope" value="Eukaryota"/>
</dbReference>
<reference evidence="1 2" key="1">
    <citation type="journal article" date="2012" name="PLoS Pathog.">
        <title>Diverse lifestyles and strategies of plant pathogenesis encoded in the genomes of eighteen Dothideomycetes fungi.</title>
        <authorList>
            <person name="Ohm R.A."/>
            <person name="Feau N."/>
            <person name="Henrissat B."/>
            <person name="Schoch C.L."/>
            <person name="Horwitz B.A."/>
            <person name="Barry K.W."/>
            <person name="Condon B.J."/>
            <person name="Copeland A.C."/>
            <person name="Dhillon B."/>
            <person name="Glaser F."/>
            <person name="Hesse C.N."/>
            <person name="Kosti I."/>
            <person name="LaButti K."/>
            <person name="Lindquist E.A."/>
            <person name="Lucas S."/>
            <person name="Salamov A.A."/>
            <person name="Bradshaw R.E."/>
            <person name="Ciuffetti L."/>
            <person name="Hamelin R.C."/>
            <person name="Kema G.H.J."/>
            <person name="Lawrence C."/>
            <person name="Scott J.A."/>
            <person name="Spatafora J.W."/>
            <person name="Turgeon B.G."/>
            <person name="de Wit P.J.G.M."/>
            <person name="Zhong S."/>
            <person name="Goodwin S.B."/>
            <person name="Grigoriev I.V."/>
        </authorList>
    </citation>
    <scope>NUCLEOTIDE SEQUENCE [LARGE SCALE GENOMIC DNA]</scope>
    <source>
        <strain evidence="1 2">SO2202</strain>
    </source>
</reference>
<gene>
    <name evidence="1" type="ORF">SEPMUDRAFT_148737</name>
</gene>
<evidence type="ECO:0000313" key="2">
    <source>
        <dbReference type="Proteomes" id="UP000016931"/>
    </source>
</evidence>